<dbReference type="KEGG" id="scor:J3U87_34235"/>
<keyword evidence="1" id="KW-1133">Transmembrane helix</keyword>
<feature type="transmembrane region" description="Helical" evidence="1">
    <location>
        <begin position="163"/>
        <end position="187"/>
    </location>
</feature>
<evidence type="ECO:0000313" key="3">
    <source>
        <dbReference type="Proteomes" id="UP000663929"/>
    </source>
</evidence>
<name>A0A8A4TM94_SULCO</name>
<dbReference type="EMBL" id="CP071793">
    <property type="protein sequence ID" value="QTD50673.1"/>
    <property type="molecule type" value="Genomic_DNA"/>
</dbReference>
<dbReference type="RefSeq" id="WP_237380568.1">
    <property type="nucleotide sequence ID" value="NZ_CP071793.1"/>
</dbReference>
<evidence type="ECO:0000256" key="1">
    <source>
        <dbReference type="SAM" id="Phobius"/>
    </source>
</evidence>
<feature type="transmembrane region" description="Helical" evidence="1">
    <location>
        <begin position="207"/>
        <end position="229"/>
    </location>
</feature>
<accession>A0A8A4TM94</accession>
<gene>
    <name evidence="2" type="ORF">J3U87_34235</name>
</gene>
<proteinExistence type="predicted"/>
<feature type="transmembrane region" description="Helical" evidence="1">
    <location>
        <begin position="133"/>
        <end position="151"/>
    </location>
</feature>
<feature type="transmembrane region" description="Helical" evidence="1">
    <location>
        <begin position="45"/>
        <end position="67"/>
    </location>
</feature>
<protein>
    <submittedName>
        <fullName evidence="2">Uncharacterized protein</fullName>
    </submittedName>
</protein>
<keyword evidence="1" id="KW-0812">Transmembrane</keyword>
<evidence type="ECO:0000313" key="2">
    <source>
        <dbReference type="EMBL" id="QTD50673.1"/>
    </source>
</evidence>
<keyword evidence="3" id="KW-1185">Reference proteome</keyword>
<keyword evidence="1" id="KW-0472">Membrane</keyword>
<dbReference type="Proteomes" id="UP000663929">
    <property type="component" value="Chromosome"/>
</dbReference>
<organism evidence="2 3">
    <name type="scientific">Sulfidibacter corallicola</name>
    <dbReference type="NCBI Taxonomy" id="2818388"/>
    <lineage>
        <taxon>Bacteria</taxon>
        <taxon>Pseudomonadati</taxon>
        <taxon>Acidobacteriota</taxon>
        <taxon>Holophagae</taxon>
        <taxon>Acanthopleuribacterales</taxon>
        <taxon>Acanthopleuribacteraceae</taxon>
        <taxon>Sulfidibacter</taxon>
    </lineage>
</organism>
<dbReference type="AlphaFoldDB" id="A0A8A4TM94"/>
<sequence>MADHASELFLGTTVLFVSIVAVVAILFVLAFGSHQTRPWWRRPQTWALCLWLLAGGALGASGLVGRFETGLPSLPLVLAGSSLATACLVFSPWGARLLHLVPWVVGLQAFRVPVEIVLYLLHLDGRIPVQMTFEGYNFDVLSGLFALGLFLKYRTGPMPKAALWLWNLVGLALLVNIVTIAVLSAPLPIRMFHNEPANTLVAFFPYIWLPTFLVQAAFGGHLLVFRYLLGRHPS</sequence>
<reference evidence="2" key="1">
    <citation type="submission" date="2021-03" db="EMBL/GenBank/DDBJ databases">
        <title>Acanthopleuribacteraceae sp. M133.</title>
        <authorList>
            <person name="Wang G."/>
        </authorList>
    </citation>
    <scope>NUCLEOTIDE SEQUENCE</scope>
    <source>
        <strain evidence="2">M133</strain>
    </source>
</reference>
<feature type="transmembrane region" description="Helical" evidence="1">
    <location>
        <begin position="100"/>
        <end position="121"/>
    </location>
</feature>
<feature type="transmembrane region" description="Helical" evidence="1">
    <location>
        <begin position="73"/>
        <end position="93"/>
    </location>
</feature>
<feature type="transmembrane region" description="Helical" evidence="1">
    <location>
        <begin position="12"/>
        <end position="33"/>
    </location>
</feature>